<dbReference type="AlphaFoldDB" id="A0A1S8CYB4"/>
<gene>
    <name evidence="2" type="ORF">BKE30_03905</name>
</gene>
<evidence type="ECO:0000256" key="1">
    <source>
        <dbReference type="SAM" id="SignalP"/>
    </source>
</evidence>
<feature type="signal peptide" evidence="1">
    <location>
        <begin position="1"/>
        <end position="22"/>
    </location>
</feature>
<comment type="caution">
    <text evidence="2">The sequence shown here is derived from an EMBL/GenBank/DDBJ whole genome shotgun (WGS) entry which is preliminary data.</text>
</comment>
<organism evidence="2 3">
    <name type="scientific">Alkanindiges hydrocarboniclasticus</name>
    <dbReference type="NCBI Taxonomy" id="1907941"/>
    <lineage>
        <taxon>Bacteria</taxon>
        <taxon>Pseudomonadati</taxon>
        <taxon>Pseudomonadota</taxon>
        <taxon>Gammaproteobacteria</taxon>
        <taxon>Moraxellales</taxon>
        <taxon>Moraxellaceae</taxon>
        <taxon>Alkanindiges</taxon>
    </lineage>
</organism>
<dbReference type="RefSeq" id="WP_076877339.1">
    <property type="nucleotide sequence ID" value="NZ_MLCN01000008.1"/>
</dbReference>
<dbReference type="STRING" id="1907941.BKE30_03905"/>
<sequence>MKMKSLAVAIAIVALPATSVFAAALDRSGQSISAFLQPGNYAEIGVSSLHPTVEGKDRSGNAISDIGESYTFGSAAIKVQATDKLSVGMIYDEPFGARATYRGNNNFTANGSTGTSGNTSSDLKTRNITTLFGYEPVDNFKVYGGLAYQEIEKAEVDLRGTAYSVYNGYSSSGEKDSAFGWVAGMAYEIPEIALKASLTYRSEIEHNASTQESLQIGNLLTAVNSGLGQVNAGLAQVNAGLAQLAALPDTDPRKAGLLAQQQSLTATRTGLATQQARLTALNAIAPSSLERASEVTTPQSVNLDFQTGVMADTVAFANLRWVEWSGFAIRPALFGAVATAASPATNGFNLVDYTDDQWSANVGVGRKLNNTLAGNVSVGWDSGAGNPVTTLGPTEGYWNVGLGLRYSPAPQVELSGGVKYFWLGDATAKVSSGTEVADFEENHALAVGLKLGYRF</sequence>
<dbReference type="SUPFAM" id="SSF56935">
    <property type="entry name" value="Porins"/>
    <property type="match status" value="2"/>
</dbReference>
<keyword evidence="1" id="KW-0732">Signal</keyword>
<dbReference type="EMBL" id="MLCN01000008">
    <property type="protein sequence ID" value="ONG41583.1"/>
    <property type="molecule type" value="Genomic_DNA"/>
</dbReference>
<evidence type="ECO:0000313" key="2">
    <source>
        <dbReference type="EMBL" id="ONG41583.1"/>
    </source>
</evidence>
<dbReference type="OrthoDB" id="6679728at2"/>
<dbReference type="Proteomes" id="UP000192132">
    <property type="component" value="Unassembled WGS sequence"/>
</dbReference>
<feature type="chain" id="PRO_5012255751" evidence="1">
    <location>
        <begin position="23"/>
        <end position="455"/>
    </location>
</feature>
<protein>
    <submittedName>
        <fullName evidence="2">Transporter</fullName>
    </submittedName>
</protein>
<reference evidence="2 3" key="1">
    <citation type="submission" date="2016-10" db="EMBL/GenBank/DDBJ databases">
        <title>Draft Genome sequence of Alkanindiges sp. strain H1.</title>
        <authorList>
            <person name="Subhash Y."/>
            <person name="Lee S."/>
        </authorList>
    </citation>
    <scope>NUCLEOTIDE SEQUENCE [LARGE SCALE GENOMIC DNA]</scope>
    <source>
        <strain evidence="2 3">H1</strain>
    </source>
</reference>
<proteinExistence type="predicted"/>
<dbReference type="Gene3D" id="2.40.160.60">
    <property type="entry name" value="Outer membrane protein transport protein (OMPP1/FadL/TodX)"/>
    <property type="match status" value="1"/>
</dbReference>
<evidence type="ECO:0000313" key="3">
    <source>
        <dbReference type="Proteomes" id="UP000192132"/>
    </source>
</evidence>
<accession>A0A1S8CYB4</accession>
<keyword evidence="3" id="KW-1185">Reference proteome</keyword>
<name>A0A1S8CYB4_9GAMM</name>